<evidence type="ECO:0000256" key="5">
    <source>
        <dbReference type="ARBA" id="ARBA00022989"/>
    </source>
</evidence>
<dbReference type="AlphaFoldDB" id="A0A3S0B0X8"/>
<dbReference type="GO" id="GO:0005886">
    <property type="term" value="C:plasma membrane"/>
    <property type="evidence" value="ECO:0007669"/>
    <property type="project" value="UniProtKB-SubCell"/>
</dbReference>
<keyword evidence="4 8" id="KW-0812">Transmembrane</keyword>
<dbReference type="Gene3D" id="1.10.3720.10">
    <property type="entry name" value="MetI-like"/>
    <property type="match status" value="1"/>
</dbReference>
<dbReference type="CDD" id="cd06261">
    <property type="entry name" value="TM_PBP2"/>
    <property type="match status" value="1"/>
</dbReference>
<feature type="transmembrane region" description="Helical" evidence="8">
    <location>
        <begin position="233"/>
        <end position="255"/>
    </location>
</feature>
<dbReference type="Pfam" id="PF00528">
    <property type="entry name" value="BPD_transp_1"/>
    <property type="match status" value="1"/>
</dbReference>
<dbReference type="GO" id="GO:0071916">
    <property type="term" value="F:dipeptide transmembrane transporter activity"/>
    <property type="evidence" value="ECO:0007669"/>
    <property type="project" value="TreeGrafter"/>
</dbReference>
<dbReference type="PANTHER" id="PTHR43163">
    <property type="entry name" value="DIPEPTIDE TRANSPORT SYSTEM PERMEASE PROTEIN DPPB-RELATED"/>
    <property type="match status" value="1"/>
</dbReference>
<feature type="transmembrane region" description="Helical" evidence="8">
    <location>
        <begin position="12"/>
        <end position="31"/>
    </location>
</feature>
<protein>
    <submittedName>
        <fullName evidence="9">ABC transporter permease</fullName>
    </submittedName>
</protein>
<evidence type="ECO:0000256" key="7">
    <source>
        <dbReference type="ARBA" id="ARBA00024202"/>
    </source>
</evidence>
<comment type="subcellular location">
    <subcellularLocation>
        <location evidence="1 8">Cell membrane</location>
        <topology evidence="1 8">Multi-pass membrane protein</topology>
    </subcellularLocation>
</comment>
<evidence type="ECO:0000256" key="1">
    <source>
        <dbReference type="ARBA" id="ARBA00004651"/>
    </source>
</evidence>
<feature type="transmembrane region" description="Helical" evidence="8">
    <location>
        <begin position="132"/>
        <end position="155"/>
    </location>
</feature>
<feature type="transmembrane region" description="Helical" evidence="8">
    <location>
        <begin position="283"/>
        <end position="302"/>
    </location>
</feature>
<evidence type="ECO:0000256" key="6">
    <source>
        <dbReference type="ARBA" id="ARBA00023136"/>
    </source>
</evidence>
<keyword evidence="6 8" id="KW-0472">Membrane</keyword>
<proteinExistence type="inferred from homology"/>
<name>A0A3S0B0X8_ACIBZ</name>
<dbReference type="GeneID" id="69463793"/>
<dbReference type="EMBL" id="CP092085">
    <property type="protein sequence ID" value="UUN98801.1"/>
    <property type="molecule type" value="Genomic_DNA"/>
</dbReference>
<dbReference type="RefSeq" id="WP_005033381.1">
    <property type="nucleotide sequence ID" value="NZ_BBLJ01000004.1"/>
</dbReference>
<dbReference type="Proteomes" id="UP000644140">
    <property type="component" value="Chromosome"/>
</dbReference>
<gene>
    <name evidence="9" type="ORF">I9054_004940</name>
</gene>
<dbReference type="SUPFAM" id="SSF161098">
    <property type="entry name" value="MetI-like"/>
    <property type="match status" value="1"/>
</dbReference>
<evidence type="ECO:0000256" key="8">
    <source>
        <dbReference type="RuleBase" id="RU363032"/>
    </source>
</evidence>
<accession>A0A3S0B0X8</accession>
<organism evidence="9 10">
    <name type="scientific">Acinetobacter bereziniae</name>
    <name type="common">Acinetobacter genomosp. 10</name>
    <dbReference type="NCBI Taxonomy" id="106648"/>
    <lineage>
        <taxon>Bacteria</taxon>
        <taxon>Pseudomonadati</taxon>
        <taxon>Pseudomonadota</taxon>
        <taxon>Gammaproteobacteria</taxon>
        <taxon>Moraxellales</taxon>
        <taxon>Moraxellaceae</taxon>
        <taxon>Acinetobacter</taxon>
    </lineage>
</organism>
<keyword evidence="3" id="KW-1003">Cell membrane</keyword>
<dbReference type="PROSITE" id="PS50928">
    <property type="entry name" value="ABC_TM1"/>
    <property type="match status" value="1"/>
</dbReference>
<dbReference type="InterPro" id="IPR035906">
    <property type="entry name" value="MetI-like_sf"/>
</dbReference>
<feature type="transmembrane region" description="Helical" evidence="8">
    <location>
        <begin position="101"/>
        <end position="120"/>
    </location>
</feature>
<evidence type="ECO:0000256" key="2">
    <source>
        <dbReference type="ARBA" id="ARBA00022448"/>
    </source>
</evidence>
<dbReference type="PANTHER" id="PTHR43163:SF6">
    <property type="entry name" value="DIPEPTIDE TRANSPORT SYSTEM PERMEASE PROTEIN DPPB-RELATED"/>
    <property type="match status" value="1"/>
</dbReference>
<dbReference type="InterPro" id="IPR000515">
    <property type="entry name" value="MetI-like"/>
</dbReference>
<comment type="similarity">
    <text evidence="7">Belongs to the binding-protein-dependent transport system permease family. OppBC subfamily.</text>
</comment>
<feature type="transmembrane region" description="Helical" evidence="8">
    <location>
        <begin position="175"/>
        <end position="195"/>
    </location>
</feature>
<keyword evidence="2 8" id="KW-0813">Transport</keyword>
<evidence type="ECO:0000256" key="4">
    <source>
        <dbReference type="ARBA" id="ARBA00022692"/>
    </source>
</evidence>
<dbReference type="InterPro" id="IPR045621">
    <property type="entry name" value="BPD_transp_1_N"/>
</dbReference>
<dbReference type="Pfam" id="PF19300">
    <property type="entry name" value="BPD_transp_1_N"/>
    <property type="match status" value="1"/>
</dbReference>
<evidence type="ECO:0000313" key="9">
    <source>
        <dbReference type="EMBL" id="UUN98801.1"/>
    </source>
</evidence>
<reference evidence="9" key="1">
    <citation type="submission" date="2022-02" db="EMBL/GenBank/DDBJ databases">
        <title>Characterization of Tn125 harboring carbapenem-resistant Acinetobacter bereziniae clinical isolates.</title>
        <authorList>
            <person name="Wong N.-K."/>
            <person name="Pan Q."/>
        </authorList>
    </citation>
    <scope>NUCLEOTIDE SEQUENCE</scope>
    <source>
        <strain evidence="9">GD03393</strain>
    </source>
</reference>
<evidence type="ECO:0000256" key="3">
    <source>
        <dbReference type="ARBA" id="ARBA00022475"/>
    </source>
</evidence>
<evidence type="ECO:0000313" key="10">
    <source>
        <dbReference type="Proteomes" id="UP000644140"/>
    </source>
</evidence>
<keyword evidence="5 8" id="KW-1133">Transmembrane helix</keyword>
<sequence>MLAYIIRRIWQMIPTMLGVVLLIFFLFNWVGGDPAYILAGKMANPEQIANIRQQLGVDQPYYIQLWIFIKQIITFDYGFSWSTGESVSNIILTRLGPSLTIIIPLTILQTVISIILALAVASVRGSLTDRMVMLLCTIGMSISILVYIIVFQYSLAYQLGWFPVQGWSDSLTGNLFEYALLPILIMLVVSIAPTLRLYRSFILDEVNQDYVRTARAKGVGEGRILGIHVLRNASIPIITDVMASLPGLLIGAFLIERFFGIPGIGREIIIAVERSDFPVIKAITVYVAAATMIFNLIADLIYKVVDPRVQLK</sequence>